<feature type="region of interest" description="Disordered" evidence="1">
    <location>
        <begin position="41"/>
        <end position="81"/>
    </location>
</feature>
<sequence length="447" mass="48272">MILNVNVNFALIPSNTNLPNYQYTGQKIVTESAVVMVPALQKTRKSSSELQTSPRPLFRSQYSMPAPHRNSEDEDSPADIKPARKWTGHEIFSVSYRRIPIVSSTLPTPQPHHNIILGRSPSVKLQPFKFPPSRESNGLSLPPPPPVPPYRMDSGVGTEIDSSAERSPEIIQQQDNDGGTDPEMPAVILPPDFDGSRRRSSGNSTLLASARDSFTPHSTASAFYGPATHPFGTSSPRPVPSVISISSNQVPVTQQFTDLNKNANEAPPQMTTPFAHKASVVGFTMNMNGMTMNGPSIPPMRENRKKAVITVDAQSTEILIANDNVCRLFGLRDRSLIGQTLKDVFAGDAGPDTPQIASGFSIGVPPVASKPIIINNALFSPKTDKLTPIYGKPIDIVDADGVLSTVCVWSYPLTPAAAMVAQRKTSAILMPSENIAPGWFELLLSSS</sequence>
<dbReference type="InterPro" id="IPR035965">
    <property type="entry name" value="PAS-like_dom_sf"/>
</dbReference>
<protein>
    <submittedName>
        <fullName evidence="3">PAS domain-containing protein</fullName>
    </submittedName>
</protein>
<dbReference type="InterPro" id="IPR000014">
    <property type="entry name" value="PAS"/>
</dbReference>
<name>A0A7E4VIS1_PANRE</name>
<reference evidence="2" key="1">
    <citation type="journal article" date="2013" name="Genetics">
        <title>The draft genome and transcriptome of Panagrellus redivivus are shaped by the harsh demands of a free-living lifestyle.</title>
        <authorList>
            <person name="Srinivasan J."/>
            <person name="Dillman A.R."/>
            <person name="Macchietto M.G."/>
            <person name="Heikkinen L."/>
            <person name="Lakso M."/>
            <person name="Fracchia K.M."/>
            <person name="Antoshechkin I."/>
            <person name="Mortazavi A."/>
            <person name="Wong G."/>
            <person name="Sternberg P.W."/>
        </authorList>
    </citation>
    <scope>NUCLEOTIDE SEQUENCE [LARGE SCALE GENOMIC DNA]</scope>
    <source>
        <strain evidence="2">MT8872</strain>
    </source>
</reference>
<evidence type="ECO:0000313" key="2">
    <source>
        <dbReference type="Proteomes" id="UP000492821"/>
    </source>
</evidence>
<dbReference type="AlphaFoldDB" id="A0A7E4VIS1"/>
<proteinExistence type="predicted"/>
<feature type="region of interest" description="Disordered" evidence="1">
    <location>
        <begin position="172"/>
        <end position="204"/>
    </location>
</feature>
<dbReference type="WBParaSite" id="Pan_g21671.t1">
    <property type="protein sequence ID" value="Pan_g21671.t1"/>
    <property type="gene ID" value="Pan_g21671"/>
</dbReference>
<dbReference type="SUPFAM" id="SSF55785">
    <property type="entry name" value="PYP-like sensor domain (PAS domain)"/>
    <property type="match status" value="1"/>
</dbReference>
<dbReference type="CDD" id="cd00130">
    <property type="entry name" value="PAS"/>
    <property type="match status" value="1"/>
</dbReference>
<evidence type="ECO:0000313" key="3">
    <source>
        <dbReference type="WBParaSite" id="Pan_g21671.t1"/>
    </source>
</evidence>
<keyword evidence="2" id="KW-1185">Reference proteome</keyword>
<organism evidence="2 3">
    <name type="scientific">Panagrellus redivivus</name>
    <name type="common">Microworm</name>
    <dbReference type="NCBI Taxonomy" id="6233"/>
    <lineage>
        <taxon>Eukaryota</taxon>
        <taxon>Metazoa</taxon>
        <taxon>Ecdysozoa</taxon>
        <taxon>Nematoda</taxon>
        <taxon>Chromadorea</taxon>
        <taxon>Rhabditida</taxon>
        <taxon>Tylenchina</taxon>
        <taxon>Panagrolaimomorpha</taxon>
        <taxon>Panagrolaimoidea</taxon>
        <taxon>Panagrolaimidae</taxon>
        <taxon>Panagrellus</taxon>
    </lineage>
</organism>
<feature type="region of interest" description="Disordered" evidence="1">
    <location>
        <begin position="126"/>
        <end position="147"/>
    </location>
</feature>
<reference evidence="3" key="2">
    <citation type="submission" date="2020-10" db="UniProtKB">
        <authorList>
            <consortium name="WormBaseParasite"/>
        </authorList>
    </citation>
    <scope>IDENTIFICATION</scope>
</reference>
<dbReference type="Proteomes" id="UP000492821">
    <property type="component" value="Unassembled WGS sequence"/>
</dbReference>
<evidence type="ECO:0000256" key="1">
    <source>
        <dbReference type="SAM" id="MobiDB-lite"/>
    </source>
</evidence>
<accession>A0A7E4VIS1</accession>
<dbReference type="Gene3D" id="3.30.450.20">
    <property type="entry name" value="PAS domain"/>
    <property type="match status" value="1"/>
</dbReference>